<dbReference type="Proteomes" id="UP001549773">
    <property type="component" value="Unassembled WGS sequence"/>
</dbReference>
<evidence type="ECO:0000313" key="2">
    <source>
        <dbReference type="EMBL" id="MET7030250.1"/>
    </source>
</evidence>
<feature type="domain" description="BioF2-like acetyltransferase" evidence="1">
    <location>
        <begin position="60"/>
        <end position="209"/>
    </location>
</feature>
<sequence length="353" mass="42138">MDLNNKVLLIYDVPTFFDIDLSKSNSSLQLRKIKQYPGFLIRLDQYTDLGHYMSLSFSKSSRYKLNKYKKRLEDSFEISYKMFLGDISRDEYESVFEHFKILLEKRFLDKGITNNNLDPKEWNFYHEVAYPLIHEKKASLFVIYEGNTPIGVTLCYFSENILFDAITVFDIDYEKFHLGSVTIMKLIEWSLEHNIKVFDFSKGYFDYKKRWANEEYHFDYHVYHDSNSFTAKIIAWIIIAFFSLKQKLRDKKVNEKLHKLRFLLKSDKVESSSNLTYEFSELIQEMKELELINIDFKMPQYSVLKTAVFDFLYLNNEELKDIKVHQVKNQKEVYIISGKTINRKATITSITRS</sequence>
<dbReference type="GO" id="GO:0016746">
    <property type="term" value="F:acyltransferase activity"/>
    <property type="evidence" value="ECO:0007669"/>
    <property type="project" value="UniProtKB-KW"/>
</dbReference>
<dbReference type="SUPFAM" id="SSF55729">
    <property type="entry name" value="Acyl-CoA N-acyltransferases (Nat)"/>
    <property type="match status" value="1"/>
</dbReference>
<dbReference type="Gene3D" id="3.40.630.30">
    <property type="match status" value="1"/>
</dbReference>
<dbReference type="EC" id="2.3.1.-" evidence="2"/>
<protein>
    <submittedName>
        <fullName evidence="2">GNAT family N-acetyltransferase</fullName>
        <ecNumber evidence="2">2.3.1.-</ecNumber>
    </submittedName>
</protein>
<dbReference type="Pfam" id="PF13480">
    <property type="entry name" value="Acetyltransf_6"/>
    <property type="match status" value="1"/>
</dbReference>
<keyword evidence="2" id="KW-0012">Acyltransferase</keyword>
<accession>A0ABV2TY87</accession>
<organism evidence="2 3">
    <name type="scientific">Sediminicola luteus</name>
    <dbReference type="NCBI Taxonomy" id="319238"/>
    <lineage>
        <taxon>Bacteria</taxon>
        <taxon>Pseudomonadati</taxon>
        <taxon>Bacteroidota</taxon>
        <taxon>Flavobacteriia</taxon>
        <taxon>Flavobacteriales</taxon>
        <taxon>Flavobacteriaceae</taxon>
        <taxon>Sediminicola</taxon>
    </lineage>
</organism>
<keyword evidence="3" id="KW-1185">Reference proteome</keyword>
<dbReference type="EMBL" id="JBEWYP010000007">
    <property type="protein sequence ID" value="MET7030250.1"/>
    <property type="molecule type" value="Genomic_DNA"/>
</dbReference>
<dbReference type="InterPro" id="IPR038740">
    <property type="entry name" value="BioF2-like_GNAT_dom"/>
</dbReference>
<name>A0ABV2TY87_9FLAO</name>
<dbReference type="RefSeq" id="WP_354619041.1">
    <property type="nucleotide sequence ID" value="NZ_JBEWYP010000007.1"/>
</dbReference>
<gene>
    <name evidence="2" type="ORF">ABXZ32_12650</name>
</gene>
<proteinExistence type="predicted"/>
<evidence type="ECO:0000259" key="1">
    <source>
        <dbReference type="Pfam" id="PF13480"/>
    </source>
</evidence>
<comment type="caution">
    <text evidence="2">The sequence shown here is derived from an EMBL/GenBank/DDBJ whole genome shotgun (WGS) entry which is preliminary data.</text>
</comment>
<evidence type="ECO:0000313" key="3">
    <source>
        <dbReference type="Proteomes" id="UP001549773"/>
    </source>
</evidence>
<keyword evidence="2" id="KW-0808">Transferase</keyword>
<dbReference type="InterPro" id="IPR016181">
    <property type="entry name" value="Acyl_CoA_acyltransferase"/>
</dbReference>
<reference evidence="2 3" key="1">
    <citation type="submission" date="2024-07" db="EMBL/GenBank/DDBJ databases">
        <title>The genome sequence of type strain Sediminicola luteus GDMCC 1.2596T.</title>
        <authorList>
            <person name="Liu Y."/>
        </authorList>
    </citation>
    <scope>NUCLEOTIDE SEQUENCE [LARGE SCALE GENOMIC DNA]</scope>
    <source>
        <strain evidence="2 3">GDMCC 1.2596</strain>
    </source>
</reference>